<evidence type="ECO:0000256" key="2">
    <source>
        <dbReference type="SAM" id="MobiDB-lite"/>
    </source>
</evidence>
<feature type="compositionally biased region" description="Basic and acidic residues" evidence="2">
    <location>
        <begin position="1"/>
        <end position="21"/>
    </location>
</feature>
<dbReference type="AlphaFoldDB" id="A0A8J9YM59"/>
<feature type="compositionally biased region" description="Polar residues" evidence="2">
    <location>
        <begin position="44"/>
        <end position="56"/>
    </location>
</feature>
<feature type="compositionally biased region" description="Basic residues" evidence="2">
    <location>
        <begin position="121"/>
        <end position="131"/>
    </location>
</feature>
<dbReference type="Proteomes" id="UP000838412">
    <property type="component" value="Chromosome 1"/>
</dbReference>
<protein>
    <submittedName>
        <fullName evidence="3">Hypp154 protein</fullName>
    </submittedName>
</protein>
<reference evidence="3" key="1">
    <citation type="submission" date="2022-01" db="EMBL/GenBank/DDBJ databases">
        <authorList>
            <person name="Braso-Vives M."/>
        </authorList>
    </citation>
    <scope>NUCLEOTIDE SEQUENCE</scope>
</reference>
<evidence type="ECO:0000313" key="3">
    <source>
        <dbReference type="EMBL" id="CAH1227148.1"/>
    </source>
</evidence>
<feature type="coiled-coil region" evidence="1">
    <location>
        <begin position="169"/>
        <end position="241"/>
    </location>
</feature>
<dbReference type="EMBL" id="OV696686">
    <property type="protein sequence ID" value="CAH1227148.1"/>
    <property type="molecule type" value="Genomic_DNA"/>
</dbReference>
<feature type="region of interest" description="Disordered" evidence="2">
    <location>
        <begin position="341"/>
        <end position="395"/>
    </location>
</feature>
<proteinExistence type="predicted"/>
<sequence length="455" mass="52662">MQYYEKYESSESSRSRLRSEESSSYQRRSRRTYSSFRDKGTPGTGSKNYRAQSQSPPRAYHNGYASPPTYGNGTRERTFSYTKFYDKANSFADKGFGGDFDGTGRRFGEGLSAGSSAYEKRRSRSKSKSRTKTTADGEMIDEIITGEDGVFDGSPQPEEINLVKPAFALRGLNNKLAAHMDRMKILEEENSFLRKQIDVLTHSDSALGEARRQMEKLIAEKKKLEDQHAAQKNDIEKNKENVAIHIDKLRAVQQQNRELAAKTKNFAKAIELEREESGRKIAKLEDEIKDLKRMKYEWSIEEDRLLKENKESSTKITLLEEEISRLKSELGERNVQIDRLSADNQNIKAEQENSRAEQDKFRSQQEHLKDEQQKLKADVEESELEKAKEEETQNKIKTMEDEYMKLKIAIDQVEKTVAPRLRHAKEQCDKVMKEKGELELELNEVQKKNRETKQR</sequence>
<accession>A0A8J9YM59</accession>
<feature type="region of interest" description="Disordered" evidence="2">
    <location>
        <begin position="108"/>
        <end position="134"/>
    </location>
</feature>
<gene>
    <name evidence="3" type="primary">Hypp154</name>
    <name evidence="3" type="ORF">BLAG_LOCUS418</name>
</gene>
<keyword evidence="1" id="KW-0175">Coiled coil</keyword>
<evidence type="ECO:0000256" key="1">
    <source>
        <dbReference type="SAM" id="Coils"/>
    </source>
</evidence>
<feature type="compositionally biased region" description="Basic and acidic residues" evidence="2">
    <location>
        <begin position="349"/>
        <end position="395"/>
    </location>
</feature>
<dbReference type="OrthoDB" id="10041070at2759"/>
<name>A0A8J9YM59_BRALA</name>
<feature type="region of interest" description="Disordered" evidence="2">
    <location>
        <begin position="1"/>
        <end position="75"/>
    </location>
</feature>
<keyword evidence="4" id="KW-1185">Reference proteome</keyword>
<evidence type="ECO:0000313" key="4">
    <source>
        <dbReference type="Proteomes" id="UP000838412"/>
    </source>
</evidence>
<organism evidence="3 4">
    <name type="scientific">Branchiostoma lanceolatum</name>
    <name type="common">Common lancelet</name>
    <name type="synonym">Amphioxus lanceolatum</name>
    <dbReference type="NCBI Taxonomy" id="7740"/>
    <lineage>
        <taxon>Eukaryota</taxon>
        <taxon>Metazoa</taxon>
        <taxon>Chordata</taxon>
        <taxon>Cephalochordata</taxon>
        <taxon>Leptocardii</taxon>
        <taxon>Amphioxiformes</taxon>
        <taxon>Branchiostomatidae</taxon>
        <taxon>Branchiostoma</taxon>
    </lineage>
</organism>